<proteinExistence type="predicted"/>
<evidence type="ECO:0000256" key="1">
    <source>
        <dbReference type="SAM" id="SignalP"/>
    </source>
</evidence>
<dbReference type="AlphaFoldDB" id="A0A0N4W6M3"/>
<feature type="signal peptide" evidence="1">
    <location>
        <begin position="1"/>
        <end position="21"/>
    </location>
</feature>
<organism evidence="4">
    <name type="scientific">Haemonchus placei</name>
    <name type="common">Barber's pole worm</name>
    <dbReference type="NCBI Taxonomy" id="6290"/>
    <lineage>
        <taxon>Eukaryota</taxon>
        <taxon>Metazoa</taxon>
        <taxon>Ecdysozoa</taxon>
        <taxon>Nematoda</taxon>
        <taxon>Chromadorea</taxon>
        <taxon>Rhabditida</taxon>
        <taxon>Rhabditina</taxon>
        <taxon>Rhabditomorpha</taxon>
        <taxon>Strongyloidea</taxon>
        <taxon>Trichostrongylidae</taxon>
        <taxon>Haemonchus</taxon>
    </lineage>
</organism>
<evidence type="ECO:0000313" key="4">
    <source>
        <dbReference type="WBParaSite" id="HPLM_0000572101-mRNA-1"/>
    </source>
</evidence>
<keyword evidence="3" id="KW-1185">Reference proteome</keyword>
<feature type="chain" id="PRO_5043123516" evidence="1">
    <location>
        <begin position="22"/>
        <end position="64"/>
    </location>
</feature>
<protein>
    <submittedName>
        <fullName evidence="4">Secreted protein</fullName>
    </submittedName>
</protein>
<keyword evidence="1" id="KW-0732">Signal</keyword>
<gene>
    <name evidence="2" type="ORF">HPLM_LOCUS5713</name>
</gene>
<evidence type="ECO:0000313" key="3">
    <source>
        <dbReference type="Proteomes" id="UP000268014"/>
    </source>
</evidence>
<dbReference type="WBParaSite" id="HPLM_0000572101-mRNA-1">
    <property type="protein sequence ID" value="HPLM_0000572101-mRNA-1"/>
    <property type="gene ID" value="HPLM_0000572101"/>
</dbReference>
<sequence>MDSLILVCWSIYLLFLEGVSTHTCIWRGFTEKTILSSRPRMGEHLQNPTELRRLQDQYDFPSSS</sequence>
<reference evidence="2 3" key="2">
    <citation type="submission" date="2018-11" db="EMBL/GenBank/DDBJ databases">
        <authorList>
            <consortium name="Pathogen Informatics"/>
        </authorList>
    </citation>
    <scope>NUCLEOTIDE SEQUENCE [LARGE SCALE GENOMIC DNA]</scope>
    <source>
        <strain evidence="2 3">MHpl1</strain>
    </source>
</reference>
<reference evidence="4" key="1">
    <citation type="submission" date="2017-02" db="UniProtKB">
        <authorList>
            <consortium name="WormBaseParasite"/>
        </authorList>
    </citation>
    <scope>IDENTIFICATION</scope>
</reference>
<dbReference type="EMBL" id="UZAF01016380">
    <property type="protein sequence ID" value="VDO26860.1"/>
    <property type="molecule type" value="Genomic_DNA"/>
</dbReference>
<name>A0A0N4W6M3_HAEPC</name>
<accession>A0A0N4W6M3</accession>
<dbReference type="Proteomes" id="UP000268014">
    <property type="component" value="Unassembled WGS sequence"/>
</dbReference>
<evidence type="ECO:0000313" key="2">
    <source>
        <dbReference type="EMBL" id="VDO26860.1"/>
    </source>
</evidence>